<reference evidence="1 2" key="1">
    <citation type="submission" date="2020-08" db="EMBL/GenBank/DDBJ databases">
        <title>Sequencing the genomes of 1000 actinobacteria strains.</title>
        <authorList>
            <person name="Klenk H.-P."/>
        </authorList>
    </citation>
    <scope>NUCLEOTIDE SEQUENCE [LARGE SCALE GENOMIC DNA]</scope>
    <source>
        <strain evidence="1 2">DSM 44786</strain>
    </source>
</reference>
<gene>
    <name evidence="1" type="ORF">F4556_002389</name>
</gene>
<proteinExistence type="predicted"/>
<sequence length="41" mass="4520">MTPALVVTAVWAATVAVLARLPIATAWHQHRARAARKRTTR</sequence>
<evidence type="ECO:0000313" key="2">
    <source>
        <dbReference type="Proteomes" id="UP000573327"/>
    </source>
</evidence>
<accession>A0A7W7SAF2</accession>
<keyword evidence="2" id="KW-1185">Reference proteome</keyword>
<protein>
    <submittedName>
        <fullName evidence="1">Uncharacterized protein</fullName>
    </submittedName>
</protein>
<comment type="caution">
    <text evidence="1">The sequence shown here is derived from an EMBL/GenBank/DDBJ whole genome shotgun (WGS) entry which is preliminary data.</text>
</comment>
<name>A0A7W7SAF2_9ACTN</name>
<dbReference type="RefSeq" id="WP_281403645.1">
    <property type="nucleotide sequence ID" value="NZ_JACHJR010000001.1"/>
</dbReference>
<dbReference type="EMBL" id="JACHJR010000001">
    <property type="protein sequence ID" value="MBB4946854.1"/>
    <property type="molecule type" value="Genomic_DNA"/>
</dbReference>
<dbReference type="AlphaFoldDB" id="A0A7W7SAF2"/>
<evidence type="ECO:0000313" key="1">
    <source>
        <dbReference type="EMBL" id="MBB4946854.1"/>
    </source>
</evidence>
<organism evidence="1 2">
    <name type="scientific">Kitasatospora gansuensis</name>
    <dbReference type="NCBI Taxonomy" id="258050"/>
    <lineage>
        <taxon>Bacteria</taxon>
        <taxon>Bacillati</taxon>
        <taxon>Actinomycetota</taxon>
        <taxon>Actinomycetes</taxon>
        <taxon>Kitasatosporales</taxon>
        <taxon>Streptomycetaceae</taxon>
        <taxon>Kitasatospora</taxon>
    </lineage>
</organism>
<dbReference type="Proteomes" id="UP000573327">
    <property type="component" value="Unassembled WGS sequence"/>
</dbReference>